<dbReference type="Pfam" id="PF11287">
    <property type="entry name" value="DUF3088"/>
    <property type="match status" value="1"/>
</dbReference>
<dbReference type="EMBL" id="MGDI01000036">
    <property type="protein sequence ID" value="OGL51891.1"/>
    <property type="molecule type" value="Genomic_DNA"/>
</dbReference>
<sequence>MNYDGILFLLRNDKKFCPNCEELRSIWLQNNLSKKIEIKHIDWEDRSEVIKALGEKGCPQFQILTDDKIPGIEVKEYNRNRYLTSVYDISLWWNKKYGAPVRASKE</sequence>
<dbReference type="STRING" id="1817883.A3G31_05780"/>
<reference evidence="1 2" key="1">
    <citation type="journal article" date="2016" name="Nat. Commun.">
        <title>Thousands of microbial genomes shed light on interconnected biogeochemical processes in an aquifer system.</title>
        <authorList>
            <person name="Anantharaman K."/>
            <person name="Brown C.T."/>
            <person name="Hug L.A."/>
            <person name="Sharon I."/>
            <person name="Castelle C.J."/>
            <person name="Probst A.J."/>
            <person name="Thomas B.C."/>
            <person name="Singh A."/>
            <person name="Wilkins M.J."/>
            <person name="Karaoz U."/>
            <person name="Brodie E.L."/>
            <person name="Williams K.H."/>
            <person name="Hubbard S.S."/>
            <person name="Banfield J.F."/>
        </authorList>
    </citation>
    <scope>NUCLEOTIDE SEQUENCE [LARGE SCALE GENOMIC DNA]</scope>
</reference>
<dbReference type="Proteomes" id="UP000178082">
    <property type="component" value="Unassembled WGS sequence"/>
</dbReference>
<evidence type="ECO:0008006" key="3">
    <source>
        <dbReference type="Google" id="ProtNLM"/>
    </source>
</evidence>
<dbReference type="AlphaFoldDB" id="A0A1F7SDU0"/>
<protein>
    <recommendedName>
        <fullName evidence="3">Glutaredoxin domain-containing protein</fullName>
    </recommendedName>
</protein>
<name>A0A1F7SDU0_9BACT</name>
<comment type="caution">
    <text evidence="1">The sequence shown here is derived from an EMBL/GenBank/DDBJ whole genome shotgun (WGS) entry which is preliminary data.</text>
</comment>
<dbReference type="InterPro" id="IPR021439">
    <property type="entry name" value="DUF3088"/>
</dbReference>
<accession>A0A1F7SDU0</accession>
<proteinExistence type="predicted"/>
<gene>
    <name evidence="1" type="ORF">A3G31_05780</name>
</gene>
<organism evidence="1 2">
    <name type="scientific">Candidatus Schekmanbacteria bacterium RIFCSPLOWO2_12_FULL_38_15</name>
    <dbReference type="NCBI Taxonomy" id="1817883"/>
    <lineage>
        <taxon>Bacteria</taxon>
        <taxon>Candidatus Schekmaniibacteriota</taxon>
    </lineage>
</organism>
<evidence type="ECO:0000313" key="2">
    <source>
        <dbReference type="Proteomes" id="UP000178082"/>
    </source>
</evidence>
<evidence type="ECO:0000313" key="1">
    <source>
        <dbReference type="EMBL" id="OGL51891.1"/>
    </source>
</evidence>